<proteinExistence type="predicted"/>
<dbReference type="Proteomes" id="UP000593567">
    <property type="component" value="Unassembled WGS sequence"/>
</dbReference>
<evidence type="ECO:0000256" key="1">
    <source>
        <dbReference type="SAM" id="MobiDB-lite"/>
    </source>
</evidence>
<gene>
    <name evidence="2" type="ORF">EB796_024999</name>
</gene>
<name>A0A7J7IRX1_BUGNE</name>
<dbReference type="InterPro" id="IPR035899">
    <property type="entry name" value="DBL_dom_sf"/>
</dbReference>
<organism evidence="2 3">
    <name type="scientific">Bugula neritina</name>
    <name type="common">Brown bryozoan</name>
    <name type="synonym">Sertularia neritina</name>
    <dbReference type="NCBI Taxonomy" id="10212"/>
    <lineage>
        <taxon>Eukaryota</taxon>
        <taxon>Metazoa</taxon>
        <taxon>Spiralia</taxon>
        <taxon>Lophotrochozoa</taxon>
        <taxon>Bryozoa</taxon>
        <taxon>Gymnolaemata</taxon>
        <taxon>Cheilostomatida</taxon>
        <taxon>Flustrina</taxon>
        <taxon>Buguloidea</taxon>
        <taxon>Bugulidae</taxon>
        <taxon>Bugula</taxon>
    </lineage>
</organism>
<feature type="compositionally biased region" description="Basic and acidic residues" evidence="1">
    <location>
        <begin position="12"/>
        <end position="23"/>
    </location>
</feature>
<evidence type="ECO:0008006" key="4">
    <source>
        <dbReference type="Google" id="ProtNLM"/>
    </source>
</evidence>
<evidence type="ECO:0000313" key="2">
    <source>
        <dbReference type="EMBL" id="KAF6016693.1"/>
    </source>
</evidence>
<dbReference type="SUPFAM" id="SSF48065">
    <property type="entry name" value="DBL homology domain (DH-domain)"/>
    <property type="match status" value="1"/>
</dbReference>
<protein>
    <recommendedName>
        <fullName evidence="4">DH domain-containing protein</fullName>
    </recommendedName>
</protein>
<reference evidence="2" key="1">
    <citation type="submission" date="2020-06" db="EMBL/GenBank/DDBJ databases">
        <title>Draft genome of Bugula neritina, a colonial animal packing powerful symbionts and potential medicines.</title>
        <authorList>
            <person name="Rayko M."/>
        </authorList>
    </citation>
    <scope>NUCLEOTIDE SEQUENCE [LARGE SCALE GENOMIC DNA]</scope>
    <source>
        <strain evidence="2">Kwan_BN1</strain>
    </source>
</reference>
<feature type="compositionally biased region" description="Polar residues" evidence="1">
    <location>
        <begin position="27"/>
        <end position="37"/>
    </location>
</feature>
<feature type="region of interest" description="Disordered" evidence="1">
    <location>
        <begin position="12"/>
        <end position="37"/>
    </location>
</feature>
<dbReference type="AlphaFoldDB" id="A0A7J7IRX1"/>
<evidence type="ECO:0000313" key="3">
    <source>
        <dbReference type="Proteomes" id="UP000593567"/>
    </source>
</evidence>
<keyword evidence="3" id="KW-1185">Reference proteome</keyword>
<dbReference type="OrthoDB" id="660555at2759"/>
<sequence>MDKLAHMFVAAEEEKKDLDKDEGVNDPSATESYMLNDSPSDTFITSGKTALYHSPTASSKELMSMRRRRGAFTSSLSTMPQVEYADHPDRRFVIAKEILSTEISYNQELDILKRVFVLPLKEY</sequence>
<dbReference type="EMBL" id="VXIV02003487">
    <property type="protein sequence ID" value="KAF6016693.1"/>
    <property type="molecule type" value="Genomic_DNA"/>
</dbReference>
<accession>A0A7J7IRX1</accession>
<comment type="caution">
    <text evidence="2">The sequence shown here is derived from an EMBL/GenBank/DDBJ whole genome shotgun (WGS) entry which is preliminary data.</text>
</comment>